<feature type="transmembrane region" description="Helical" evidence="5">
    <location>
        <begin position="32"/>
        <end position="56"/>
    </location>
</feature>
<organism evidence="6 9">
    <name type="scientific">Medicago truncatula</name>
    <name type="common">Barrel medic</name>
    <name type="synonym">Medicago tribuloides</name>
    <dbReference type="NCBI Taxonomy" id="3880"/>
    <lineage>
        <taxon>Eukaryota</taxon>
        <taxon>Viridiplantae</taxon>
        <taxon>Streptophyta</taxon>
        <taxon>Embryophyta</taxon>
        <taxon>Tracheophyta</taxon>
        <taxon>Spermatophyta</taxon>
        <taxon>Magnoliopsida</taxon>
        <taxon>eudicotyledons</taxon>
        <taxon>Gunneridae</taxon>
        <taxon>Pentapetalae</taxon>
        <taxon>rosids</taxon>
        <taxon>fabids</taxon>
        <taxon>Fabales</taxon>
        <taxon>Fabaceae</taxon>
        <taxon>Papilionoideae</taxon>
        <taxon>50 kb inversion clade</taxon>
        <taxon>NPAAA clade</taxon>
        <taxon>Hologalegina</taxon>
        <taxon>IRL clade</taxon>
        <taxon>Trifolieae</taxon>
        <taxon>Medicago</taxon>
    </lineage>
</organism>
<name>A0A072U286_MEDTR</name>
<protein>
    <submittedName>
        <fullName evidence="6">Inhibitor of apoptosis-promoting Bax1 protein</fullName>
    </submittedName>
</protein>
<dbReference type="Gramene" id="rna42789">
    <property type="protein sequence ID" value="RHN48113.1"/>
    <property type="gene ID" value="gene42789"/>
</dbReference>
<dbReference type="Proteomes" id="UP000265566">
    <property type="component" value="Chromosome 7"/>
</dbReference>
<evidence type="ECO:0000256" key="5">
    <source>
        <dbReference type="RuleBase" id="RU004379"/>
    </source>
</evidence>
<dbReference type="InterPro" id="IPR006214">
    <property type="entry name" value="Bax_inhibitor_1-related"/>
</dbReference>
<evidence type="ECO:0000313" key="9">
    <source>
        <dbReference type="Proteomes" id="UP000002051"/>
    </source>
</evidence>
<dbReference type="AlphaFoldDB" id="A0A072U286"/>
<comment type="subcellular location">
    <subcellularLocation>
        <location evidence="1">Membrane</location>
        <topology evidence="1">Multi-pass membrane protein</topology>
    </subcellularLocation>
</comment>
<evidence type="ECO:0000256" key="2">
    <source>
        <dbReference type="ARBA" id="ARBA00022692"/>
    </source>
</evidence>
<reference evidence="10" key="4">
    <citation type="journal article" date="2018" name="Nat. Plants">
        <title>Whole-genome landscape of Medicago truncatula symbiotic genes.</title>
        <authorList>
            <person name="Pecrix Y."/>
            <person name="Staton S.E."/>
            <person name="Sallet E."/>
            <person name="Lelandais-Briere C."/>
            <person name="Moreau S."/>
            <person name="Carrere S."/>
            <person name="Blein T."/>
            <person name="Jardinaud M.F."/>
            <person name="Latrasse D."/>
            <person name="Zouine M."/>
            <person name="Zahm M."/>
            <person name="Kreplak J."/>
            <person name="Mayjonade B."/>
            <person name="Satge C."/>
            <person name="Perez M."/>
            <person name="Cauet S."/>
            <person name="Marande W."/>
            <person name="Chantry-Darmon C."/>
            <person name="Lopez-Roques C."/>
            <person name="Bouchez O."/>
            <person name="Berard A."/>
            <person name="Debelle F."/>
            <person name="Munos S."/>
            <person name="Bendahmane A."/>
            <person name="Berges H."/>
            <person name="Niebel A."/>
            <person name="Buitink J."/>
            <person name="Frugier F."/>
            <person name="Benhamed M."/>
            <person name="Crespi M."/>
            <person name="Gouzy J."/>
            <person name="Gamas P."/>
        </authorList>
    </citation>
    <scope>NUCLEOTIDE SEQUENCE [LARGE SCALE GENOMIC DNA]</scope>
    <source>
        <strain evidence="10">cv. Jemalong A17</strain>
    </source>
</reference>
<dbReference type="PANTHER" id="PTHR23291">
    <property type="entry name" value="BAX INHIBITOR-RELATED"/>
    <property type="match status" value="1"/>
</dbReference>
<feature type="transmembrane region" description="Helical" evidence="5">
    <location>
        <begin position="68"/>
        <end position="87"/>
    </location>
</feature>
<dbReference type="HOGENOM" id="CLU_058671_0_1_1"/>
<dbReference type="PANTHER" id="PTHR23291:SF84">
    <property type="entry name" value="INHIBITOR OF APOPTOSIS-PROMOTING BAX1 PROTEIN"/>
    <property type="match status" value="1"/>
</dbReference>
<evidence type="ECO:0000256" key="1">
    <source>
        <dbReference type="ARBA" id="ARBA00004141"/>
    </source>
</evidence>
<sequence length="258" mass="29502">MFGNQDIRSGGSALYPTMLESPELRWSFIRKVYSIITIQLLLGIAVAFAIIFVHPIANFFFNSKLSHVLRIVLFIVPFIILCPLYWYHNKHPLNHFLLLIFTVAVPFPIGLIWALFSGKAILVSVISTTAVAFSLTLYTFWAAKRGHDFSILGRFLFEALLVLILFALILVQFPLDKLSHVIYGCLVAIIFYGHIFVDTDNLNKKFSNDEYILASVFLYQNIIPFYFCILLIFTHIFSSTKEKLVNGMGLSEKLHKKL</sequence>
<feature type="transmembrane region" description="Helical" evidence="5">
    <location>
        <begin position="155"/>
        <end position="175"/>
    </location>
</feature>
<evidence type="ECO:0000313" key="7">
    <source>
        <dbReference type="EMBL" id="RHN48113.1"/>
    </source>
</evidence>
<reference evidence="6 9" key="2">
    <citation type="journal article" date="2014" name="BMC Genomics">
        <title>An improved genome release (version Mt4.0) for the model legume Medicago truncatula.</title>
        <authorList>
            <person name="Tang H."/>
            <person name="Krishnakumar V."/>
            <person name="Bidwell S."/>
            <person name="Rosen B."/>
            <person name="Chan A."/>
            <person name="Zhou S."/>
            <person name="Gentzbittel L."/>
            <person name="Childs K.L."/>
            <person name="Yandell M."/>
            <person name="Gundlach H."/>
            <person name="Mayer K.F."/>
            <person name="Schwartz D.C."/>
            <person name="Town C.D."/>
        </authorList>
    </citation>
    <scope>GENOME REANNOTATION</scope>
    <source>
        <strain evidence="6">A17</strain>
        <strain evidence="8 9">cv. Jemalong A17</strain>
    </source>
</reference>
<dbReference type="EMBL" id="CM001223">
    <property type="protein sequence ID" value="KEH23817.1"/>
    <property type="molecule type" value="Genomic_DNA"/>
</dbReference>
<dbReference type="EMBL" id="PSQE01000007">
    <property type="protein sequence ID" value="RHN48113.1"/>
    <property type="molecule type" value="Genomic_DNA"/>
</dbReference>
<dbReference type="Proteomes" id="UP000002051">
    <property type="component" value="Unassembled WGS sequence"/>
</dbReference>
<evidence type="ECO:0000256" key="4">
    <source>
        <dbReference type="ARBA" id="ARBA00023136"/>
    </source>
</evidence>
<comment type="similarity">
    <text evidence="5">Belongs to the BI1 family.</text>
</comment>
<keyword evidence="2 5" id="KW-0812">Transmembrane</keyword>
<reference evidence="8" key="3">
    <citation type="submission" date="2015-04" db="UniProtKB">
        <authorList>
            <consortium name="EnsemblPlants"/>
        </authorList>
    </citation>
    <scope>IDENTIFICATION</scope>
    <source>
        <strain evidence="8">cv. Jemalong A17</strain>
    </source>
</reference>
<dbReference type="Pfam" id="PF01027">
    <property type="entry name" value="Bax1-I"/>
    <property type="match status" value="1"/>
</dbReference>
<reference evidence="6 9" key="1">
    <citation type="journal article" date="2011" name="Nature">
        <title>The Medicago genome provides insight into the evolution of rhizobial symbioses.</title>
        <authorList>
            <person name="Young N.D."/>
            <person name="Debelle F."/>
            <person name="Oldroyd G.E."/>
            <person name="Geurts R."/>
            <person name="Cannon S.B."/>
            <person name="Udvardi M.K."/>
            <person name="Benedito V.A."/>
            <person name="Mayer K.F."/>
            <person name="Gouzy J."/>
            <person name="Schoof H."/>
            <person name="Van de Peer Y."/>
            <person name="Proost S."/>
            <person name="Cook D.R."/>
            <person name="Meyers B.C."/>
            <person name="Spannagl M."/>
            <person name="Cheung F."/>
            <person name="De Mita S."/>
            <person name="Krishnakumar V."/>
            <person name="Gundlach H."/>
            <person name="Zhou S."/>
            <person name="Mudge J."/>
            <person name="Bharti A.K."/>
            <person name="Murray J.D."/>
            <person name="Naoumkina M.A."/>
            <person name="Rosen B."/>
            <person name="Silverstein K.A."/>
            <person name="Tang H."/>
            <person name="Rombauts S."/>
            <person name="Zhao P.X."/>
            <person name="Zhou P."/>
            <person name="Barbe V."/>
            <person name="Bardou P."/>
            <person name="Bechner M."/>
            <person name="Bellec A."/>
            <person name="Berger A."/>
            <person name="Berges H."/>
            <person name="Bidwell S."/>
            <person name="Bisseling T."/>
            <person name="Choisne N."/>
            <person name="Couloux A."/>
            <person name="Denny R."/>
            <person name="Deshpande S."/>
            <person name="Dai X."/>
            <person name="Doyle J.J."/>
            <person name="Dudez A.M."/>
            <person name="Farmer A.D."/>
            <person name="Fouteau S."/>
            <person name="Franken C."/>
            <person name="Gibelin C."/>
            <person name="Gish J."/>
            <person name="Goldstein S."/>
            <person name="Gonzalez A.J."/>
            <person name="Green P.J."/>
            <person name="Hallab A."/>
            <person name="Hartog M."/>
            <person name="Hua A."/>
            <person name="Humphray S.J."/>
            <person name="Jeong D.H."/>
            <person name="Jing Y."/>
            <person name="Jocker A."/>
            <person name="Kenton S.M."/>
            <person name="Kim D.J."/>
            <person name="Klee K."/>
            <person name="Lai H."/>
            <person name="Lang C."/>
            <person name="Lin S."/>
            <person name="Macmil S.L."/>
            <person name="Magdelenat G."/>
            <person name="Matthews L."/>
            <person name="McCorrison J."/>
            <person name="Monaghan E.L."/>
            <person name="Mun J.H."/>
            <person name="Najar F.Z."/>
            <person name="Nicholson C."/>
            <person name="Noirot C."/>
            <person name="O'Bleness M."/>
            <person name="Paule C.R."/>
            <person name="Poulain J."/>
            <person name="Prion F."/>
            <person name="Qin B."/>
            <person name="Qu C."/>
            <person name="Retzel E.F."/>
            <person name="Riddle C."/>
            <person name="Sallet E."/>
            <person name="Samain S."/>
            <person name="Samson N."/>
            <person name="Sanders I."/>
            <person name="Saurat O."/>
            <person name="Scarpelli C."/>
            <person name="Schiex T."/>
            <person name="Segurens B."/>
            <person name="Severin A.J."/>
            <person name="Sherrier D.J."/>
            <person name="Shi R."/>
            <person name="Sims S."/>
            <person name="Singer S.R."/>
            <person name="Sinharoy S."/>
            <person name="Sterck L."/>
            <person name="Viollet A."/>
            <person name="Wang B.B."/>
            <person name="Wang K."/>
            <person name="Wang M."/>
            <person name="Wang X."/>
            <person name="Warfsmann J."/>
            <person name="Weissenbach J."/>
            <person name="White D.D."/>
            <person name="White J.D."/>
            <person name="Wiley G.B."/>
            <person name="Wincker P."/>
            <person name="Xing Y."/>
            <person name="Yang L."/>
            <person name="Yao Z."/>
            <person name="Ying F."/>
            <person name="Zhai J."/>
            <person name="Zhou L."/>
            <person name="Zuber A."/>
            <person name="Denarie J."/>
            <person name="Dixon R.A."/>
            <person name="May G.D."/>
            <person name="Schwartz D.C."/>
            <person name="Rogers J."/>
            <person name="Quetier F."/>
            <person name="Town C.D."/>
            <person name="Roe B.A."/>
        </authorList>
    </citation>
    <scope>NUCLEOTIDE SEQUENCE [LARGE SCALE GENOMIC DNA]</scope>
    <source>
        <strain evidence="6">A17</strain>
        <strain evidence="8 9">cv. Jemalong A17</strain>
    </source>
</reference>
<evidence type="ECO:0000313" key="6">
    <source>
        <dbReference type="EMBL" id="KEH23817.1"/>
    </source>
</evidence>
<evidence type="ECO:0000256" key="3">
    <source>
        <dbReference type="ARBA" id="ARBA00022989"/>
    </source>
</evidence>
<keyword evidence="4 5" id="KW-0472">Membrane</keyword>
<evidence type="ECO:0000313" key="8">
    <source>
        <dbReference type="EnsemblPlants" id="KEH23817"/>
    </source>
</evidence>
<keyword evidence="3 5" id="KW-1133">Transmembrane helix</keyword>
<gene>
    <name evidence="8" type="primary">25499161</name>
    <name evidence="6" type="ordered locus">MTR_7g095530</name>
    <name evidence="7" type="ORF">MtrunA17_Chr7g0260241</name>
</gene>
<dbReference type="EnsemblPlants" id="KEH23817">
    <property type="protein sequence ID" value="KEH23817"/>
    <property type="gene ID" value="MTR_7g095530"/>
</dbReference>
<accession>A0A072U286</accession>
<dbReference type="GO" id="GO:0005262">
    <property type="term" value="F:calcium channel activity"/>
    <property type="evidence" value="ECO:0000318"/>
    <property type="project" value="GO_Central"/>
</dbReference>
<dbReference type="OrthoDB" id="7933078at2759"/>
<keyword evidence="9" id="KW-1185">Reference proteome</keyword>
<dbReference type="GO" id="GO:0030968">
    <property type="term" value="P:endoplasmic reticulum unfolded protein response"/>
    <property type="evidence" value="ECO:0000318"/>
    <property type="project" value="GO_Central"/>
</dbReference>
<evidence type="ECO:0000313" key="10">
    <source>
        <dbReference type="Proteomes" id="UP000265566"/>
    </source>
</evidence>
<feature type="transmembrane region" description="Helical" evidence="5">
    <location>
        <begin position="211"/>
        <end position="237"/>
    </location>
</feature>
<reference evidence="7" key="5">
    <citation type="journal article" date="2018" name="Nat. Plants">
        <title>Whole-genome landscape of Medicago truncatula symbiotic genes.</title>
        <authorList>
            <person name="Pecrix Y."/>
            <person name="Gamas P."/>
            <person name="Carrere S."/>
        </authorList>
    </citation>
    <scope>NUCLEOTIDE SEQUENCE</scope>
    <source>
        <tissue evidence="7">Leaves</tissue>
    </source>
</reference>
<dbReference type="GO" id="GO:0016020">
    <property type="term" value="C:membrane"/>
    <property type="evidence" value="ECO:0000318"/>
    <property type="project" value="GO_Central"/>
</dbReference>
<feature type="transmembrane region" description="Helical" evidence="5">
    <location>
        <begin position="96"/>
        <end position="115"/>
    </location>
</feature>
<feature type="transmembrane region" description="Helical" evidence="5">
    <location>
        <begin position="121"/>
        <end position="143"/>
    </location>
</feature>
<feature type="transmembrane region" description="Helical" evidence="5">
    <location>
        <begin position="181"/>
        <end position="199"/>
    </location>
</feature>
<proteinExistence type="inferred from homology"/>